<organism evidence="2 3">
    <name type="scientific">Paenibacillus chungangensis</name>
    <dbReference type="NCBI Taxonomy" id="696535"/>
    <lineage>
        <taxon>Bacteria</taxon>
        <taxon>Bacillati</taxon>
        <taxon>Bacillota</taxon>
        <taxon>Bacilli</taxon>
        <taxon>Bacillales</taxon>
        <taxon>Paenibacillaceae</taxon>
        <taxon>Paenibacillus</taxon>
    </lineage>
</organism>
<evidence type="ECO:0000313" key="2">
    <source>
        <dbReference type="EMBL" id="MFD0960145.1"/>
    </source>
</evidence>
<evidence type="ECO:0000256" key="1">
    <source>
        <dbReference type="SAM" id="MobiDB-lite"/>
    </source>
</evidence>
<dbReference type="RefSeq" id="WP_377564514.1">
    <property type="nucleotide sequence ID" value="NZ_JBHTJZ010000014.1"/>
</dbReference>
<dbReference type="EMBL" id="JBHTJZ010000014">
    <property type="protein sequence ID" value="MFD0960145.1"/>
    <property type="molecule type" value="Genomic_DNA"/>
</dbReference>
<evidence type="ECO:0008006" key="4">
    <source>
        <dbReference type="Google" id="ProtNLM"/>
    </source>
</evidence>
<sequence>MEEQGNHNHSREAAKQGDRKWYSLIDKIWAKPNLEEAFKEVKRNRGAAGIDRMTIKAFETHTSCLHPESRRNAKTPRYSYRERPSGTSRGKTHNGAHL</sequence>
<feature type="region of interest" description="Disordered" evidence="1">
    <location>
        <begin position="62"/>
        <end position="98"/>
    </location>
</feature>
<proteinExistence type="predicted"/>
<accession>A0ABW3HRH4</accession>
<dbReference type="Proteomes" id="UP001596989">
    <property type="component" value="Unassembled WGS sequence"/>
</dbReference>
<protein>
    <recommendedName>
        <fullName evidence="4">Group II intron reverse transcriptase/maturase</fullName>
    </recommendedName>
</protein>
<reference evidence="3" key="1">
    <citation type="journal article" date="2019" name="Int. J. Syst. Evol. Microbiol.">
        <title>The Global Catalogue of Microorganisms (GCM) 10K type strain sequencing project: providing services to taxonomists for standard genome sequencing and annotation.</title>
        <authorList>
            <consortium name="The Broad Institute Genomics Platform"/>
            <consortium name="The Broad Institute Genome Sequencing Center for Infectious Disease"/>
            <person name="Wu L."/>
            <person name="Ma J."/>
        </authorList>
    </citation>
    <scope>NUCLEOTIDE SEQUENCE [LARGE SCALE GENOMIC DNA]</scope>
    <source>
        <strain evidence="3">CCUG 59129</strain>
    </source>
</reference>
<evidence type="ECO:0000313" key="3">
    <source>
        <dbReference type="Proteomes" id="UP001596989"/>
    </source>
</evidence>
<comment type="caution">
    <text evidence="2">The sequence shown here is derived from an EMBL/GenBank/DDBJ whole genome shotgun (WGS) entry which is preliminary data.</text>
</comment>
<gene>
    <name evidence="2" type="ORF">ACFQ2I_12160</name>
</gene>
<name>A0ABW3HRH4_9BACL</name>
<keyword evidence="3" id="KW-1185">Reference proteome</keyword>